<evidence type="ECO:0000313" key="2">
    <source>
        <dbReference type="EMBL" id="MBO1520411.1"/>
    </source>
</evidence>
<evidence type="ECO:0000259" key="1">
    <source>
        <dbReference type="Pfam" id="PF02470"/>
    </source>
</evidence>
<dbReference type="Proteomes" id="UP000664882">
    <property type="component" value="Unassembled WGS sequence"/>
</dbReference>
<dbReference type="RefSeq" id="WP_208006287.1">
    <property type="nucleotide sequence ID" value="NZ_JAGDFX010000015.1"/>
</dbReference>
<sequence length="312" mass="34505">METRAHHVLIGLFTLAVAGGILLFSLWLVKASDQQDSQLYDIVFREAVTGLSIGSRVEYSGIRVGVVTQLSLDKHDPRQVWARVRLTEQAPIKVDTQARLSLALITGIASIQLSQGSPNSPLLESKNGDIPQIVATPSPIARLRLNSEDLMQSVTLLVDNANRLFSKENSEHFSQVLANLETTTALVSEQKAELRQGVQDIVAASQQMKMAMTRANRLISDVEHQLDHKGERLWSHADNALASLSRSSAQIEHLLKDNQQALSSGLQGMGELQPMMRELRSTLTRLGELSRRLEQDPVNFLMGSDNITEFQP</sequence>
<dbReference type="PANTHER" id="PTHR36698:SF2">
    <property type="entry name" value="MCE_MLAD DOMAIN-CONTAINING PROTEIN"/>
    <property type="match status" value="1"/>
</dbReference>
<keyword evidence="3" id="KW-1185">Reference proteome</keyword>
<proteinExistence type="predicted"/>
<dbReference type="EMBL" id="JAGDFX010000015">
    <property type="protein sequence ID" value="MBO1520411.1"/>
    <property type="molecule type" value="Genomic_DNA"/>
</dbReference>
<gene>
    <name evidence="2" type="ORF">J3U76_12355</name>
</gene>
<dbReference type="PANTHER" id="PTHR36698">
    <property type="entry name" value="BLL5892 PROTEIN"/>
    <property type="match status" value="1"/>
</dbReference>
<dbReference type="InterPro" id="IPR003399">
    <property type="entry name" value="Mce/MlaD"/>
</dbReference>
<protein>
    <submittedName>
        <fullName evidence="2">MCE family protein</fullName>
    </submittedName>
</protein>
<evidence type="ECO:0000313" key="3">
    <source>
        <dbReference type="Proteomes" id="UP000664882"/>
    </source>
</evidence>
<name>A0ABS3NJM1_9GAMM</name>
<reference evidence="2 3" key="1">
    <citation type="submission" date="2021-03" db="EMBL/GenBank/DDBJ databases">
        <title>Oceanisphaera sp. nov., isolated from the intestine.</title>
        <authorList>
            <person name="Zhao L.-H."/>
            <person name="Shi L.-F."/>
        </authorList>
    </citation>
    <scope>NUCLEOTIDE SEQUENCE [LARGE SCALE GENOMIC DNA]</scope>
    <source>
        <strain evidence="2 3">DM8</strain>
    </source>
</reference>
<accession>A0ABS3NJM1</accession>
<dbReference type="Pfam" id="PF02470">
    <property type="entry name" value="MlaD"/>
    <property type="match status" value="1"/>
</dbReference>
<organism evidence="2 3">
    <name type="scientific">Oceanisphaera pacifica</name>
    <dbReference type="NCBI Taxonomy" id="2818389"/>
    <lineage>
        <taxon>Bacteria</taxon>
        <taxon>Pseudomonadati</taxon>
        <taxon>Pseudomonadota</taxon>
        <taxon>Gammaproteobacteria</taxon>
        <taxon>Aeromonadales</taxon>
        <taxon>Aeromonadaceae</taxon>
        <taxon>Oceanisphaera</taxon>
    </lineage>
</organism>
<comment type="caution">
    <text evidence="2">The sequence shown here is derived from an EMBL/GenBank/DDBJ whole genome shotgun (WGS) entry which is preliminary data.</text>
</comment>
<feature type="domain" description="Mce/MlaD" evidence="1">
    <location>
        <begin position="42"/>
        <end position="116"/>
    </location>
</feature>